<evidence type="ECO:0000313" key="1">
    <source>
        <dbReference type="EMBL" id="KAK4023108.1"/>
    </source>
</evidence>
<proteinExistence type="predicted"/>
<sequence length="81" mass="8934">MGPLVNSALDLMEEVDANVPTRLQVTQQLTTKALHAITMGIDAVRITRLAAGKSQFKYIEDLTYVHTCVPGTERHSTPKKI</sequence>
<keyword evidence="2" id="KW-1185">Reference proteome</keyword>
<comment type="caution">
    <text evidence="1">The sequence shown here is derived from an EMBL/GenBank/DDBJ whole genome shotgun (WGS) entry which is preliminary data.</text>
</comment>
<protein>
    <submittedName>
        <fullName evidence="1">Uncharacterized protein</fullName>
    </submittedName>
</protein>
<organism evidence="1 2">
    <name type="scientific">Daphnia magna</name>
    <dbReference type="NCBI Taxonomy" id="35525"/>
    <lineage>
        <taxon>Eukaryota</taxon>
        <taxon>Metazoa</taxon>
        <taxon>Ecdysozoa</taxon>
        <taxon>Arthropoda</taxon>
        <taxon>Crustacea</taxon>
        <taxon>Branchiopoda</taxon>
        <taxon>Diplostraca</taxon>
        <taxon>Cladocera</taxon>
        <taxon>Anomopoda</taxon>
        <taxon>Daphniidae</taxon>
        <taxon>Daphnia</taxon>
    </lineage>
</organism>
<evidence type="ECO:0000313" key="2">
    <source>
        <dbReference type="Proteomes" id="UP001234178"/>
    </source>
</evidence>
<name>A0ABR0ADF4_9CRUS</name>
<dbReference type="Proteomes" id="UP001234178">
    <property type="component" value="Unassembled WGS sequence"/>
</dbReference>
<reference evidence="1 2" key="1">
    <citation type="journal article" date="2023" name="Nucleic Acids Res.">
        <title>The hologenome of Daphnia magna reveals possible DNA methylation and microbiome-mediated evolution of the host genome.</title>
        <authorList>
            <person name="Chaturvedi A."/>
            <person name="Li X."/>
            <person name="Dhandapani V."/>
            <person name="Marshall H."/>
            <person name="Kissane S."/>
            <person name="Cuenca-Cambronero M."/>
            <person name="Asole G."/>
            <person name="Calvet F."/>
            <person name="Ruiz-Romero M."/>
            <person name="Marangio P."/>
            <person name="Guigo R."/>
            <person name="Rago D."/>
            <person name="Mirbahai L."/>
            <person name="Eastwood N."/>
            <person name="Colbourne J.K."/>
            <person name="Zhou J."/>
            <person name="Mallon E."/>
            <person name="Orsini L."/>
        </authorList>
    </citation>
    <scope>NUCLEOTIDE SEQUENCE [LARGE SCALE GENOMIC DNA]</scope>
    <source>
        <strain evidence="1">LRV0_1</strain>
    </source>
</reference>
<dbReference type="EMBL" id="JAOYFB010000037">
    <property type="protein sequence ID" value="KAK4023108.1"/>
    <property type="molecule type" value="Genomic_DNA"/>
</dbReference>
<gene>
    <name evidence="1" type="ORF">OUZ56_008540</name>
</gene>
<accession>A0ABR0ADF4</accession>